<evidence type="ECO:0000256" key="3">
    <source>
        <dbReference type="SAM" id="Phobius"/>
    </source>
</evidence>
<dbReference type="AlphaFoldDB" id="A0A3D8SNC0"/>
<dbReference type="EMBL" id="PDLN01000004">
    <property type="protein sequence ID" value="RDW87839.1"/>
    <property type="molecule type" value="Genomic_DNA"/>
</dbReference>
<keyword evidence="3" id="KW-1133">Transmembrane helix</keyword>
<sequence length="723" mass="77981">MGVEFQPVLLPSGLPPWQWKRPADHHLQMVPVKQISASIATYQQNMRRPLQRYSQCALVLIGLVAQGAAQESGWQQNQANATMCQWQLPRVGVIRDTAYIDGGFLYWQPGYTDGTAGAPTSDGNPLGLVYTLNFSTPFNTSSNMSQILKTISKAPNGAAANNIGPQFYDGAMLANDDEFFTYGGLLSLTDAYTPTASNEVLGYQEYASGPPKQFFSGFINGDLPAGMTRFITGGAAVSVPSENKGFYFGGLRSAGYGPIYYTSANETLNADVLSNTLVSVDLSTQGREVWTNQSLPSTVPGRANAELVFVPVSTSGVLIAIGGVVNPVGATIVQGLNSTQQTQSEQTNPTFMSSVSIYDIASQTWYNQSTFGSGPSGLTQGCTVVASAPDGSSHNIYWYGGFDGIDLTSTFSDDVWVLSVPSFTWIKVTSGVSSHGRAGHRCVKPYPDQMLIIGGYTTLSGILPTCVTDNIILNYNLSTNQWLDSYNPLVWSNYTVPASIFKQIGGNGNGGASSLSPSTWSNQTLQKIFSTSYDTSKIKTWYPYKLDAGNNTTNLPQTPTIITKKQSLPAYAIAIICVVAGLVLITVVFIAYRIYSRRRRPQRNHSPSENGTHEMHQSRIMAWMRNSSVSGESKALGTTTVAVSEFDDTTVTGPTDRQTFHEMANDTSKPEPGNFAQVRVSEMNEAGGDTIHEMMDSTHLAELPDTSIPEPAEMASPVSVVSP</sequence>
<evidence type="ECO:0000256" key="2">
    <source>
        <dbReference type="ARBA" id="ARBA00022737"/>
    </source>
</evidence>
<dbReference type="InterPro" id="IPR015915">
    <property type="entry name" value="Kelch-typ_b-propeller"/>
</dbReference>
<dbReference type="PANTHER" id="PTHR46228:SF2">
    <property type="entry name" value="KELCH REPEAT PROTEIN (AFU_ORTHOLOGUE AFUA_4G14350)"/>
    <property type="match status" value="1"/>
</dbReference>
<keyword evidence="1" id="KW-0880">Kelch repeat</keyword>
<keyword evidence="2" id="KW-0677">Repeat</keyword>
<accession>A0A3D8SNC0</accession>
<keyword evidence="3" id="KW-0472">Membrane</keyword>
<keyword evidence="3" id="KW-0812">Transmembrane</keyword>
<organism evidence="4 5">
    <name type="scientific">Coleophoma crateriformis</name>
    <dbReference type="NCBI Taxonomy" id="565419"/>
    <lineage>
        <taxon>Eukaryota</taxon>
        <taxon>Fungi</taxon>
        <taxon>Dikarya</taxon>
        <taxon>Ascomycota</taxon>
        <taxon>Pezizomycotina</taxon>
        <taxon>Leotiomycetes</taxon>
        <taxon>Helotiales</taxon>
        <taxon>Dermateaceae</taxon>
        <taxon>Coleophoma</taxon>
    </lineage>
</organism>
<feature type="transmembrane region" description="Helical" evidence="3">
    <location>
        <begin position="570"/>
        <end position="595"/>
    </location>
</feature>
<dbReference type="OrthoDB" id="10251809at2759"/>
<dbReference type="PANTHER" id="PTHR46228">
    <property type="entry name" value="KELCH DOMAIN-CONTAINING PROTEIN"/>
    <property type="match status" value="1"/>
</dbReference>
<evidence type="ECO:0000256" key="1">
    <source>
        <dbReference type="ARBA" id="ARBA00022441"/>
    </source>
</evidence>
<dbReference type="Gene3D" id="2.120.10.80">
    <property type="entry name" value="Kelch-type beta propeller"/>
    <property type="match status" value="1"/>
</dbReference>
<protein>
    <recommendedName>
        <fullName evidence="6">Kelch repeat protein</fullName>
    </recommendedName>
</protein>
<keyword evidence="5" id="KW-1185">Reference proteome</keyword>
<dbReference type="InterPro" id="IPR011043">
    <property type="entry name" value="Gal_Oxase/kelch_b-propeller"/>
</dbReference>
<gene>
    <name evidence="4" type="ORF">BP5796_03533</name>
</gene>
<reference evidence="4 5" key="1">
    <citation type="journal article" date="2018" name="IMA Fungus">
        <title>IMA Genome-F 9: Draft genome sequence of Annulohypoxylon stygium, Aspergillus mulundensis, Berkeleyomyces basicola (syn. Thielaviopsis basicola), Ceratocystis smalleyi, two Cercospora beticola strains, Coleophoma cylindrospora, Fusarium fracticaudum, Phialophora cf. hyalina, and Morchella septimelata.</title>
        <authorList>
            <person name="Wingfield B.D."/>
            <person name="Bills G.F."/>
            <person name="Dong Y."/>
            <person name="Huang W."/>
            <person name="Nel W.J."/>
            <person name="Swalarsk-Parry B.S."/>
            <person name="Vaghefi N."/>
            <person name="Wilken P.M."/>
            <person name="An Z."/>
            <person name="de Beer Z.W."/>
            <person name="De Vos L."/>
            <person name="Chen L."/>
            <person name="Duong T.A."/>
            <person name="Gao Y."/>
            <person name="Hammerbacher A."/>
            <person name="Kikkert J.R."/>
            <person name="Li Y."/>
            <person name="Li H."/>
            <person name="Li K."/>
            <person name="Li Q."/>
            <person name="Liu X."/>
            <person name="Ma X."/>
            <person name="Naidoo K."/>
            <person name="Pethybridge S.J."/>
            <person name="Sun J."/>
            <person name="Steenkamp E.T."/>
            <person name="van der Nest M.A."/>
            <person name="van Wyk S."/>
            <person name="Wingfield M.J."/>
            <person name="Xiong C."/>
            <person name="Yue Q."/>
            <person name="Zhang X."/>
        </authorList>
    </citation>
    <scope>NUCLEOTIDE SEQUENCE [LARGE SCALE GENOMIC DNA]</scope>
    <source>
        <strain evidence="4 5">BP5796</strain>
    </source>
</reference>
<proteinExistence type="predicted"/>
<evidence type="ECO:0000313" key="4">
    <source>
        <dbReference type="EMBL" id="RDW87839.1"/>
    </source>
</evidence>
<dbReference type="Proteomes" id="UP000256328">
    <property type="component" value="Unassembled WGS sequence"/>
</dbReference>
<evidence type="ECO:0000313" key="5">
    <source>
        <dbReference type="Proteomes" id="UP000256328"/>
    </source>
</evidence>
<evidence type="ECO:0008006" key="6">
    <source>
        <dbReference type="Google" id="ProtNLM"/>
    </source>
</evidence>
<name>A0A3D8SNC0_9HELO</name>
<dbReference type="SUPFAM" id="SSF50965">
    <property type="entry name" value="Galactose oxidase, central domain"/>
    <property type="match status" value="1"/>
</dbReference>
<comment type="caution">
    <text evidence="4">The sequence shown here is derived from an EMBL/GenBank/DDBJ whole genome shotgun (WGS) entry which is preliminary data.</text>
</comment>